<dbReference type="OrthoDB" id="7873557at2"/>
<dbReference type="InterPro" id="IPR001789">
    <property type="entry name" value="Sig_transdc_resp-reg_receiver"/>
</dbReference>
<sequence length="138" mass="14475">MHDDSDPTPVADGPLCALIADDNEINRIVITEMLSHFGVRSVEAAGGEEAIALRTEHDFDLLLLDISMPNVDGPAALKAIRESEARLGLPRAPAVACTAHALPEDAAALVELGFDACLIKPLTLEAVADVLRATCGLP</sequence>
<dbReference type="Proteomes" id="UP000198703">
    <property type="component" value="Unassembled WGS sequence"/>
</dbReference>
<evidence type="ECO:0000259" key="4">
    <source>
        <dbReference type="PROSITE" id="PS50110"/>
    </source>
</evidence>
<name>A0A1H4DWE6_9RHOB</name>
<dbReference type="Pfam" id="PF00072">
    <property type="entry name" value="Response_reg"/>
    <property type="match status" value="1"/>
</dbReference>
<keyword evidence="6" id="KW-1185">Reference proteome</keyword>
<dbReference type="RefSeq" id="WP_139284088.1">
    <property type="nucleotide sequence ID" value="NZ_FNQM01000011.1"/>
</dbReference>
<feature type="domain" description="Response regulatory" evidence="4">
    <location>
        <begin position="16"/>
        <end position="135"/>
    </location>
</feature>
<keyword evidence="1 3" id="KW-0597">Phosphoprotein</keyword>
<evidence type="ECO:0000313" key="6">
    <source>
        <dbReference type="Proteomes" id="UP000198703"/>
    </source>
</evidence>
<dbReference type="GO" id="GO:0000160">
    <property type="term" value="P:phosphorelay signal transduction system"/>
    <property type="evidence" value="ECO:0007669"/>
    <property type="project" value="UniProtKB-KW"/>
</dbReference>
<evidence type="ECO:0000313" key="5">
    <source>
        <dbReference type="EMBL" id="SEA76916.1"/>
    </source>
</evidence>
<dbReference type="Gene3D" id="3.40.50.2300">
    <property type="match status" value="1"/>
</dbReference>
<feature type="modified residue" description="4-aspartylphosphate" evidence="3">
    <location>
        <position position="65"/>
    </location>
</feature>
<evidence type="ECO:0000256" key="1">
    <source>
        <dbReference type="ARBA" id="ARBA00022553"/>
    </source>
</evidence>
<evidence type="ECO:0000256" key="2">
    <source>
        <dbReference type="ARBA" id="ARBA00023012"/>
    </source>
</evidence>
<organism evidence="5 6">
    <name type="scientific">Rubrimonas cliftonensis</name>
    <dbReference type="NCBI Taxonomy" id="89524"/>
    <lineage>
        <taxon>Bacteria</taxon>
        <taxon>Pseudomonadati</taxon>
        <taxon>Pseudomonadota</taxon>
        <taxon>Alphaproteobacteria</taxon>
        <taxon>Rhodobacterales</taxon>
        <taxon>Paracoccaceae</taxon>
        <taxon>Rubrimonas</taxon>
    </lineage>
</organism>
<dbReference type="PANTHER" id="PTHR45339:SF1">
    <property type="entry name" value="HYBRID SIGNAL TRANSDUCTION HISTIDINE KINASE J"/>
    <property type="match status" value="1"/>
</dbReference>
<dbReference type="PANTHER" id="PTHR45339">
    <property type="entry name" value="HYBRID SIGNAL TRANSDUCTION HISTIDINE KINASE J"/>
    <property type="match status" value="1"/>
</dbReference>
<reference evidence="5 6" key="1">
    <citation type="submission" date="2016-10" db="EMBL/GenBank/DDBJ databases">
        <authorList>
            <person name="de Groot N.N."/>
        </authorList>
    </citation>
    <scope>NUCLEOTIDE SEQUENCE [LARGE SCALE GENOMIC DNA]</scope>
    <source>
        <strain evidence="5 6">DSM 15345</strain>
    </source>
</reference>
<dbReference type="GO" id="GO:0016301">
    <property type="term" value="F:kinase activity"/>
    <property type="evidence" value="ECO:0007669"/>
    <property type="project" value="UniProtKB-KW"/>
</dbReference>
<keyword evidence="2" id="KW-0902">Two-component regulatory system</keyword>
<dbReference type="EMBL" id="FNQM01000011">
    <property type="protein sequence ID" value="SEA76916.1"/>
    <property type="molecule type" value="Genomic_DNA"/>
</dbReference>
<dbReference type="PROSITE" id="PS50110">
    <property type="entry name" value="RESPONSE_REGULATORY"/>
    <property type="match status" value="1"/>
</dbReference>
<dbReference type="InterPro" id="IPR011006">
    <property type="entry name" value="CheY-like_superfamily"/>
</dbReference>
<accession>A0A1H4DWE6</accession>
<dbReference type="SMART" id="SM00448">
    <property type="entry name" value="REC"/>
    <property type="match status" value="1"/>
</dbReference>
<dbReference type="AlphaFoldDB" id="A0A1H4DWE6"/>
<keyword evidence="5" id="KW-0808">Transferase</keyword>
<dbReference type="STRING" id="89524.SAMN05444370_11174"/>
<dbReference type="SUPFAM" id="SSF52172">
    <property type="entry name" value="CheY-like"/>
    <property type="match status" value="1"/>
</dbReference>
<proteinExistence type="predicted"/>
<keyword evidence="5" id="KW-0418">Kinase</keyword>
<protein>
    <submittedName>
        <fullName evidence="5">Two-component system, NarL family, sensor histidine kinase EvgS</fullName>
    </submittedName>
</protein>
<gene>
    <name evidence="5" type="ORF">SAMN05444370_11174</name>
</gene>
<evidence type="ECO:0000256" key="3">
    <source>
        <dbReference type="PROSITE-ProRule" id="PRU00169"/>
    </source>
</evidence>
<dbReference type="CDD" id="cd17546">
    <property type="entry name" value="REC_hyHK_CKI1_RcsC-like"/>
    <property type="match status" value="1"/>
</dbReference>